<dbReference type="Gene3D" id="3.80.10.10">
    <property type="entry name" value="Ribonuclease Inhibitor"/>
    <property type="match status" value="1"/>
</dbReference>
<keyword evidence="2" id="KW-1185">Reference proteome</keyword>
<accession>A0A165CXG6</accession>
<gene>
    <name evidence="1" type="ORF">LAESUDRAFT_814534</name>
</gene>
<dbReference type="AlphaFoldDB" id="A0A165CXG6"/>
<name>A0A165CXG6_9APHY</name>
<organism evidence="1 2">
    <name type="scientific">Laetiporus sulphureus 93-53</name>
    <dbReference type="NCBI Taxonomy" id="1314785"/>
    <lineage>
        <taxon>Eukaryota</taxon>
        <taxon>Fungi</taxon>
        <taxon>Dikarya</taxon>
        <taxon>Basidiomycota</taxon>
        <taxon>Agaricomycotina</taxon>
        <taxon>Agaricomycetes</taxon>
        <taxon>Polyporales</taxon>
        <taxon>Laetiporus</taxon>
    </lineage>
</organism>
<dbReference type="RefSeq" id="XP_040761409.1">
    <property type="nucleotide sequence ID" value="XM_040914593.1"/>
</dbReference>
<dbReference type="EMBL" id="KV427642">
    <property type="protein sequence ID" value="KZT03669.1"/>
    <property type="molecule type" value="Genomic_DNA"/>
</dbReference>
<evidence type="ECO:0000313" key="2">
    <source>
        <dbReference type="Proteomes" id="UP000076871"/>
    </source>
</evidence>
<dbReference type="SUPFAM" id="SSF52047">
    <property type="entry name" value="RNI-like"/>
    <property type="match status" value="1"/>
</dbReference>
<evidence type="ECO:0008006" key="3">
    <source>
        <dbReference type="Google" id="ProtNLM"/>
    </source>
</evidence>
<sequence length="465" mass="52614">MNILNLNTDVLHVLMSYLPIRVAWRFYMTCHTARKIALQRCLSKVELRKGRDTRRFCDFVLADASSRIPHFRSLILGTFAFNFNSDSGIADDQDDYDDFYLYSPECRDSYLDDTVVASFTRVMRLAQLKAIKVRSYGPEVGRLWFPSIPRLADAIIAQQCLDVIEIEDPDTRVFDTLSQMKSRFRSIHLKFSSPSDGEDARRGPLEVNCGFLLPFVDSLTVLRLCEMFNPSPTLKMEGEWPALQELTLECMSVSLKAIATACPNLRSLCLIKCQITDPPLPRLPLLDRVSFSKVVSTSGSVRRVHIMNCEVPGPHDMEALETMDPVVLSCCFDAESLSLVAAKCRSLKFLEISLPFNLRKDMESWTPIGISRLKDLPLRALVHKVSVDDFGPLSADFAVKIAMSIPTLEYVGHEELLPFICNMNCDSHPWFRVVSRPEGAPPVLEKLDDAEIDVVRNMLPNIPRM</sequence>
<protein>
    <recommendedName>
        <fullName evidence="3">F-box domain-containing protein</fullName>
    </recommendedName>
</protein>
<evidence type="ECO:0000313" key="1">
    <source>
        <dbReference type="EMBL" id="KZT03669.1"/>
    </source>
</evidence>
<proteinExistence type="predicted"/>
<reference evidence="1 2" key="1">
    <citation type="journal article" date="2016" name="Mol. Biol. Evol.">
        <title>Comparative Genomics of Early-Diverging Mushroom-Forming Fungi Provides Insights into the Origins of Lignocellulose Decay Capabilities.</title>
        <authorList>
            <person name="Nagy L.G."/>
            <person name="Riley R."/>
            <person name="Tritt A."/>
            <person name="Adam C."/>
            <person name="Daum C."/>
            <person name="Floudas D."/>
            <person name="Sun H."/>
            <person name="Yadav J.S."/>
            <person name="Pangilinan J."/>
            <person name="Larsson K.H."/>
            <person name="Matsuura K."/>
            <person name="Barry K."/>
            <person name="Labutti K."/>
            <person name="Kuo R."/>
            <person name="Ohm R.A."/>
            <person name="Bhattacharya S.S."/>
            <person name="Shirouzu T."/>
            <person name="Yoshinaga Y."/>
            <person name="Martin F.M."/>
            <person name="Grigoriev I.V."/>
            <person name="Hibbett D.S."/>
        </authorList>
    </citation>
    <scope>NUCLEOTIDE SEQUENCE [LARGE SCALE GENOMIC DNA]</scope>
    <source>
        <strain evidence="1 2">93-53</strain>
    </source>
</reference>
<dbReference type="GeneID" id="63831620"/>
<dbReference type="Proteomes" id="UP000076871">
    <property type="component" value="Unassembled WGS sequence"/>
</dbReference>
<dbReference type="InterPro" id="IPR032675">
    <property type="entry name" value="LRR_dom_sf"/>
</dbReference>
<dbReference type="InParanoid" id="A0A165CXG6"/>